<dbReference type="PANTHER" id="PTHR30344:SF1">
    <property type="entry name" value="6-PHOSPHOGLUCONOLACTONASE"/>
    <property type="match status" value="1"/>
</dbReference>
<dbReference type="SUPFAM" id="SSF50974">
    <property type="entry name" value="Nitrous oxide reductase, N-terminal domain"/>
    <property type="match status" value="2"/>
</dbReference>
<sequence length="379" mass="40329">MNRKTLTAMSAGLALTIGAASAQAATYVYVSNADDGIISSYTLDRERGLLEPLAKTPAGGEVMPMALSPDHHHLYAALRDTPRQVVSYRLDASSGALSRQGTGALPASMANIDVDPSGHTLFAASYGDDLLSVSPIDARGVVGDAQKTLPTGRRAHAMHASPDGRFAYATNLGDDQLVQYRFDADTGHLTPLAPASVATPSQTGPRHFVFSSDGRFVYVLGEFSGAVTTYAYDAQSGQLTALGTATGIPADSGLIRGMAREDIPAGDDTPRIWAADIHTTPDGRHVYISERTRSRISAFAADPETGRLTFLRTTKVEKQPRGFNIDPSGRFMVVSGQLDDDIGLYRITPQSGELTRIGEAPTGKNANWVEIVSFDDRGD</sequence>
<dbReference type="InterPro" id="IPR050282">
    <property type="entry name" value="Cycloisomerase_2"/>
</dbReference>
<dbReference type="EMBL" id="BMZI01000003">
    <property type="protein sequence ID" value="GHB16378.1"/>
    <property type="molecule type" value="Genomic_DNA"/>
</dbReference>
<comment type="caution">
    <text evidence="4">The sequence shown here is derived from an EMBL/GenBank/DDBJ whole genome shotgun (WGS) entry which is preliminary data.</text>
</comment>
<dbReference type="Gene3D" id="2.130.10.10">
    <property type="entry name" value="YVTN repeat-like/Quinoprotein amine dehydrogenase"/>
    <property type="match status" value="1"/>
</dbReference>
<organism evidence="4 5">
    <name type="scientific">Salinicola rhizosphaerae</name>
    <dbReference type="NCBI Taxonomy" id="1443141"/>
    <lineage>
        <taxon>Bacteria</taxon>
        <taxon>Pseudomonadati</taxon>
        <taxon>Pseudomonadota</taxon>
        <taxon>Gammaproteobacteria</taxon>
        <taxon>Oceanospirillales</taxon>
        <taxon>Halomonadaceae</taxon>
        <taxon>Salinicola</taxon>
    </lineage>
</organism>
<gene>
    <name evidence="4" type="ORF">GCM10009038_13590</name>
</gene>
<accession>A0ABQ3DV85</accession>
<dbReference type="Pfam" id="PF10282">
    <property type="entry name" value="Lactonase"/>
    <property type="match status" value="1"/>
</dbReference>
<evidence type="ECO:0000313" key="4">
    <source>
        <dbReference type="EMBL" id="GHB16378.1"/>
    </source>
</evidence>
<proteinExistence type="inferred from homology"/>
<feature type="chain" id="PRO_5046656123" evidence="3">
    <location>
        <begin position="25"/>
        <end position="379"/>
    </location>
</feature>
<dbReference type="RefSeq" id="WP_189443925.1">
    <property type="nucleotide sequence ID" value="NZ_BMZI01000003.1"/>
</dbReference>
<dbReference type="Proteomes" id="UP000646745">
    <property type="component" value="Unassembled WGS sequence"/>
</dbReference>
<dbReference type="InterPro" id="IPR011045">
    <property type="entry name" value="N2O_reductase_N"/>
</dbReference>
<reference evidence="5" key="1">
    <citation type="journal article" date="2019" name="Int. J. Syst. Evol. Microbiol.">
        <title>The Global Catalogue of Microorganisms (GCM) 10K type strain sequencing project: providing services to taxonomists for standard genome sequencing and annotation.</title>
        <authorList>
            <consortium name="The Broad Institute Genomics Platform"/>
            <consortium name="The Broad Institute Genome Sequencing Center for Infectious Disease"/>
            <person name="Wu L."/>
            <person name="Ma J."/>
        </authorList>
    </citation>
    <scope>NUCLEOTIDE SEQUENCE [LARGE SCALE GENOMIC DNA]</scope>
    <source>
        <strain evidence="5">KCTC 32998</strain>
    </source>
</reference>
<name>A0ABQ3DV85_9GAMM</name>
<keyword evidence="2" id="KW-0119">Carbohydrate metabolism</keyword>
<dbReference type="PANTHER" id="PTHR30344">
    <property type="entry name" value="6-PHOSPHOGLUCONOLACTONASE-RELATED"/>
    <property type="match status" value="1"/>
</dbReference>
<comment type="similarity">
    <text evidence="1">Belongs to the cycloisomerase 2 family.</text>
</comment>
<evidence type="ECO:0000256" key="3">
    <source>
        <dbReference type="SAM" id="SignalP"/>
    </source>
</evidence>
<feature type="signal peptide" evidence="3">
    <location>
        <begin position="1"/>
        <end position="24"/>
    </location>
</feature>
<protein>
    <submittedName>
        <fullName evidence="4">6-phosphogluconolactonase</fullName>
    </submittedName>
</protein>
<keyword evidence="3" id="KW-0732">Signal</keyword>
<evidence type="ECO:0000256" key="1">
    <source>
        <dbReference type="ARBA" id="ARBA00005564"/>
    </source>
</evidence>
<keyword evidence="5" id="KW-1185">Reference proteome</keyword>
<keyword evidence="2" id="KW-0313">Glucose metabolism</keyword>
<dbReference type="InterPro" id="IPR019405">
    <property type="entry name" value="Lactonase_7-beta_prop"/>
</dbReference>
<dbReference type="InterPro" id="IPR015943">
    <property type="entry name" value="WD40/YVTN_repeat-like_dom_sf"/>
</dbReference>
<evidence type="ECO:0000256" key="2">
    <source>
        <dbReference type="ARBA" id="ARBA00022526"/>
    </source>
</evidence>
<evidence type="ECO:0000313" key="5">
    <source>
        <dbReference type="Proteomes" id="UP000646745"/>
    </source>
</evidence>